<organism evidence="1">
    <name type="scientific">Arundo donax</name>
    <name type="common">Giant reed</name>
    <name type="synonym">Donax arundinaceus</name>
    <dbReference type="NCBI Taxonomy" id="35708"/>
    <lineage>
        <taxon>Eukaryota</taxon>
        <taxon>Viridiplantae</taxon>
        <taxon>Streptophyta</taxon>
        <taxon>Embryophyta</taxon>
        <taxon>Tracheophyta</taxon>
        <taxon>Spermatophyta</taxon>
        <taxon>Magnoliopsida</taxon>
        <taxon>Liliopsida</taxon>
        <taxon>Poales</taxon>
        <taxon>Poaceae</taxon>
        <taxon>PACMAD clade</taxon>
        <taxon>Arundinoideae</taxon>
        <taxon>Arundineae</taxon>
        <taxon>Arundo</taxon>
    </lineage>
</organism>
<proteinExistence type="predicted"/>
<sequence>MGAAAGCLLRRSSLPTVSVPRPR</sequence>
<evidence type="ECO:0000313" key="1">
    <source>
        <dbReference type="EMBL" id="JAD61246.1"/>
    </source>
</evidence>
<reference evidence="1" key="1">
    <citation type="submission" date="2014-09" db="EMBL/GenBank/DDBJ databases">
        <authorList>
            <person name="Magalhaes I.L.F."/>
            <person name="Oliveira U."/>
            <person name="Santos F.R."/>
            <person name="Vidigal T.H.D.A."/>
            <person name="Brescovit A.D."/>
            <person name="Santos A.J."/>
        </authorList>
    </citation>
    <scope>NUCLEOTIDE SEQUENCE</scope>
    <source>
        <tissue evidence="1">Shoot tissue taken approximately 20 cm above the soil surface</tissue>
    </source>
</reference>
<protein>
    <submittedName>
        <fullName evidence="1">Uncharacterized protein</fullName>
    </submittedName>
</protein>
<name>A0A0A9BD27_ARUDO</name>
<accession>A0A0A9BD27</accession>
<dbReference type="EMBL" id="GBRH01236649">
    <property type="protein sequence ID" value="JAD61246.1"/>
    <property type="molecule type" value="Transcribed_RNA"/>
</dbReference>
<dbReference type="AlphaFoldDB" id="A0A0A9BD27"/>
<reference evidence="1" key="2">
    <citation type="journal article" date="2015" name="Data Brief">
        <title>Shoot transcriptome of the giant reed, Arundo donax.</title>
        <authorList>
            <person name="Barrero R.A."/>
            <person name="Guerrero F.D."/>
            <person name="Moolhuijzen P."/>
            <person name="Goolsby J.A."/>
            <person name="Tidwell J."/>
            <person name="Bellgard S.E."/>
            <person name="Bellgard M.I."/>
        </authorList>
    </citation>
    <scope>NUCLEOTIDE SEQUENCE</scope>
    <source>
        <tissue evidence="1">Shoot tissue taken approximately 20 cm above the soil surface</tissue>
    </source>
</reference>